<dbReference type="SUPFAM" id="SSF53383">
    <property type="entry name" value="PLP-dependent transferases"/>
    <property type="match status" value="1"/>
</dbReference>
<dbReference type="PANTHER" id="PTHR30244:SF36">
    <property type="entry name" value="3-OXO-GLUCOSE-6-PHOSPHATE:GLUTAMATE AMINOTRANSFERASE"/>
    <property type="match status" value="1"/>
</dbReference>
<dbReference type="InterPro" id="IPR000653">
    <property type="entry name" value="DegT/StrS_aminotransferase"/>
</dbReference>
<evidence type="ECO:0000313" key="6">
    <source>
        <dbReference type="EMBL" id="BAQ01008.1"/>
    </source>
</evidence>
<reference evidence="6" key="1">
    <citation type="journal article" date="2014" name="DNA Res.">
        <title>A complete view of the genetic diversity of the Escherichia coli O-antigen biosynthesis gene cluster.</title>
        <authorList>
            <person name="Iguchi A."/>
            <person name="Iyoda S."/>
            <person name="Kikuchi T."/>
            <person name="Ogura Y."/>
            <person name="Katsura K."/>
            <person name="Ohnishi M."/>
            <person name="Hayashi T."/>
            <person name="Thomson N.R."/>
        </authorList>
    </citation>
    <scope>NUCLEOTIDE SEQUENCE</scope>
    <source>
        <strain evidence="6">U18-41</strain>
    </source>
</reference>
<evidence type="ECO:0000256" key="2">
    <source>
        <dbReference type="ARBA" id="ARBA00037999"/>
    </source>
</evidence>
<evidence type="ECO:0000256" key="3">
    <source>
        <dbReference type="PIRSR" id="PIRSR000390-1"/>
    </source>
</evidence>
<dbReference type="EMBL" id="AB811624">
    <property type="protein sequence ID" value="BAQ01008.1"/>
    <property type="molecule type" value="Genomic_DNA"/>
</dbReference>
<evidence type="ECO:0000256" key="1">
    <source>
        <dbReference type="ARBA" id="ARBA00022898"/>
    </source>
</evidence>
<keyword evidence="6" id="KW-0808">Transferase</keyword>
<dbReference type="RefSeq" id="WP_115190008.1">
    <property type="nucleotide sequence ID" value="NZ_UGBX01000001.1"/>
</dbReference>
<dbReference type="AlphaFoldDB" id="A0A0A8J4X6"/>
<dbReference type="CDD" id="cd00616">
    <property type="entry name" value="AHBA_syn"/>
    <property type="match status" value="1"/>
</dbReference>
<accession>A0A0A8J4X6</accession>
<proteinExistence type="inferred from homology"/>
<dbReference type="GO" id="GO:0008483">
    <property type="term" value="F:transaminase activity"/>
    <property type="evidence" value="ECO:0007669"/>
    <property type="project" value="UniProtKB-KW"/>
</dbReference>
<evidence type="ECO:0000256" key="5">
    <source>
        <dbReference type="RuleBase" id="RU004508"/>
    </source>
</evidence>
<keyword evidence="1 4" id="KW-0663">Pyridoxal phosphate</keyword>
<dbReference type="GO" id="GO:0000271">
    <property type="term" value="P:polysaccharide biosynthetic process"/>
    <property type="evidence" value="ECO:0007669"/>
    <property type="project" value="TreeGrafter"/>
</dbReference>
<protein>
    <submittedName>
        <fullName evidence="6">Putative aminotransferase</fullName>
    </submittedName>
</protein>
<feature type="modified residue" description="N6-(pyridoxal phosphate)lysine" evidence="4">
    <location>
        <position position="191"/>
    </location>
</feature>
<organism evidence="6">
    <name type="scientific">Escherichia coli</name>
    <dbReference type="NCBI Taxonomy" id="562"/>
    <lineage>
        <taxon>Bacteria</taxon>
        <taxon>Pseudomonadati</taxon>
        <taxon>Pseudomonadota</taxon>
        <taxon>Gammaproteobacteria</taxon>
        <taxon>Enterobacterales</taxon>
        <taxon>Enterobacteriaceae</taxon>
        <taxon>Escherichia</taxon>
    </lineage>
</organism>
<dbReference type="Gene3D" id="3.90.1150.10">
    <property type="entry name" value="Aspartate Aminotransferase, domain 1"/>
    <property type="match status" value="1"/>
</dbReference>
<keyword evidence="6" id="KW-0032">Aminotransferase</keyword>
<dbReference type="InterPro" id="IPR015424">
    <property type="entry name" value="PyrdxlP-dep_Trfase"/>
</dbReference>
<dbReference type="Gene3D" id="3.40.640.10">
    <property type="entry name" value="Type I PLP-dependent aspartate aminotransferase-like (Major domain)"/>
    <property type="match status" value="1"/>
</dbReference>
<dbReference type="PANTHER" id="PTHR30244">
    <property type="entry name" value="TRANSAMINASE"/>
    <property type="match status" value="1"/>
</dbReference>
<feature type="active site" description="Proton acceptor" evidence="3">
    <location>
        <position position="191"/>
    </location>
</feature>
<name>A0A0A8J4X6_ECOLX</name>
<dbReference type="PIRSF" id="PIRSF000390">
    <property type="entry name" value="PLP_StrS"/>
    <property type="match status" value="1"/>
</dbReference>
<dbReference type="GO" id="GO:0030170">
    <property type="term" value="F:pyridoxal phosphate binding"/>
    <property type="evidence" value="ECO:0007669"/>
    <property type="project" value="TreeGrafter"/>
</dbReference>
<dbReference type="InterPro" id="IPR015422">
    <property type="entry name" value="PyrdxlP-dep_Trfase_small"/>
</dbReference>
<dbReference type="Pfam" id="PF01041">
    <property type="entry name" value="DegT_DnrJ_EryC1"/>
    <property type="match status" value="1"/>
</dbReference>
<evidence type="ECO:0000256" key="4">
    <source>
        <dbReference type="PIRSR" id="PIRSR000390-2"/>
    </source>
</evidence>
<sequence>MNKIDFLDLFAINQRQHKELVSAFSRVLDSGWYIMGEELEQFEKEFAEYCGVKYCIGVANGLDALILVLRAWKELGYLEDGDEVLVPANTYIASILAITENKLVPVLVEPDIETYNINPALIENYITEKTKAILPVRLYGLLCNMPEISAIARKYNLLILEDCAQAHGAIRDGRKAGAWGDAAGFSFYPGKNLGALGDAGAVTTNNAELSSTIKALRNYGSHKKYENIYQGLNSRLDELQAALLRVKIHTLPEDTAIRQRIAEKYIREIKNPAITLPVYEGQGAHVWHLFVVRIANREKFQSYLLEKGIKTLIHYPLPPHKQQAYQNMSSLSLPITEQIHDEVISLPISPVMSEDDVNYVIKMVNDYK</sequence>
<comment type="similarity">
    <text evidence="2 5">Belongs to the DegT/DnrJ/EryC1 family.</text>
</comment>
<dbReference type="InterPro" id="IPR015421">
    <property type="entry name" value="PyrdxlP-dep_Trfase_major"/>
</dbReference>